<dbReference type="Gene3D" id="3.30.530.20">
    <property type="match status" value="1"/>
</dbReference>
<reference evidence="1" key="1">
    <citation type="submission" date="2024-07" db="EMBL/GenBank/DDBJ databases">
        <title>Complete genome sequences of cellulolytic bacteria, Kitasatospora sp. CMC57 and Streptomyces sp. CMC78, isolated from Japanese agricultural soil.</title>
        <authorList>
            <person name="Hashimoto T."/>
            <person name="Ito M."/>
            <person name="Iwamoto M."/>
            <person name="Fukahori D."/>
            <person name="Shoda T."/>
            <person name="Sakoda M."/>
            <person name="Morohoshi T."/>
            <person name="Mitsuboshi M."/>
            <person name="Nishizawa T."/>
        </authorList>
    </citation>
    <scope>NUCLEOTIDE SEQUENCE</scope>
    <source>
        <strain evidence="1">CMC57</strain>
    </source>
</reference>
<dbReference type="InterPro" id="IPR019587">
    <property type="entry name" value="Polyketide_cyclase/dehydratase"/>
</dbReference>
<evidence type="ECO:0000313" key="1">
    <source>
        <dbReference type="EMBL" id="BFP47068.1"/>
    </source>
</evidence>
<dbReference type="Pfam" id="PF10604">
    <property type="entry name" value="Polyketide_cyc2"/>
    <property type="match status" value="1"/>
</dbReference>
<gene>
    <name evidence="1" type="ORF">KCMC57_34360</name>
</gene>
<proteinExistence type="predicted"/>
<dbReference type="InterPro" id="IPR023393">
    <property type="entry name" value="START-like_dom_sf"/>
</dbReference>
<sequence length="157" mass="16990">MNSTPTATLEPIQAIDSDAPAVVRLAITINAPLAEVWALHTDIAGWPSWNPDVESAQLDGPLVPGATFHWLTHGLDIDLTVHQLVPGRRIVWGGPAHGIDGVHAWAFREEGGVVTVRTDESWSGAPVLAQPDELRAALESSLQHWLLRLKIRAEAGR</sequence>
<dbReference type="RefSeq" id="WP_407989449.1">
    <property type="nucleotide sequence ID" value="NZ_AP035881.2"/>
</dbReference>
<dbReference type="EMBL" id="AP035881">
    <property type="protein sequence ID" value="BFP47068.1"/>
    <property type="molecule type" value="Genomic_DNA"/>
</dbReference>
<protein>
    <recommendedName>
        <fullName evidence="2">Shy6-polyketide cyclase</fullName>
    </recommendedName>
</protein>
<organism evidence="1">
    <name type="scientific">Kitasatospora sp. CMC57</name>
    <dbReference type="NCBI Taxonomy" id="3231513"/>
    <lineage>
        <taxon>Bacteria</taxon>
        <taxon>Bacillati</taxon>
        <taxon>Actinomycetota</taxon>
        <taxon>Actinomycetes</taxon>
        <taxon>Kitasatosporales</taxon>
        <taxon>Streptomycetaceae</taxon>
        <taxon>Kitasatospora</taxon>
    </lineage>
</organism>
<dbReference type="AlphaFoldDB" id="A0AB33JW26"/>
<evidence type="ECO:0008006" key="2">
    <source>
        <dbReference type="Google" id="ProtNLM"/>
    </source>
</evidence>
<name>A0AB33JW26_9ACTN</name>
<dbReference type="SUPFAM" id="SSF55961">
    <property type="entry name" value="Bet v1-like"/>
    <property type="match status" value="1"/>
</dbReference>
<accession>A0AB33JW26</accession>